<proteinExistence type="predicted"/>
<evidence type="ECO:0000313" key="3">
    <source>
        <dbReference type="Proteomes" id="UP000674217"/>
    </source>
</evidence>
<feature type="transmembrane region" description="Helical" evidence="1">
    <location>
        <begin position="36"/>
        <end position="57"/>
    </location>
</feature>
<keyword evidence="1" id="KW-0812">Transmembrane</keyword>
<evidence type="ECO:0000256" key="1">
    <source>
        <dbReference type="SAM" id="Phobius"/>
    </source>
</evidence>
<protein>
    <submittedName>
        <fullName evidence="2">Uncharacterized protein</fullName>
    </submittedName>
</protein>
<dbReference type="RefSeq" id="WP_210644149.1">
    <property type="nucleotide sequence ID" value="NZ_JAGFBU010000001.1"/>
</dbReference>
<gene>
    <name evidence="2" type="ORF">J3S90_01140</name>
</gene>
<name>A0ABS5CP57_9FLAO</name>
<accession>A0ABS5CP57</accession>
<feature type="transmembrane region" description="Helical" evidence="1">
    <location>
        <begin position="6"/>
        <end position="24"/>
    </location>
</feature>
<keyword evidence="1" id="KW-1133">Transmembrane helix</keyword>
<dbReference type="EMBL" id="JAGFBU010000001">
    <property type="protein sequence ID" value="MBP4140405.1"/>
    <property type="molecule type" value="Genomic_DNA"/>
</dbReference>
<evidence type="ECO:0000313" key="2">
    <source>
        <dbReference type="EMBL" id="MBP4140405.1"/>
    </source>
</evidence>
<keyword evidence="3" id="KW-1185">Reference proteome</keyword>
<sequence>MKKLSFIISFVYVLLGTIIVLFSFPKYAIFKFDYDNLLWIILEIITIPINVLLWGLVMVDNSILSTCMLQLPVFFITWFLFYKFLSWIKRKKNRNAQSN</sequence>
<comment type="caution">
    <text evidence="2">The sequence shown here is derived from an EMBL/GenBank/DDBJ whole genome shotgun (WGS) entry which is preliminary data.</text>
</comment>
<feature type="transmembrane region" description="Helical" evidence="1">
    <location>
        <begin position="63"/>
        <end position="85"/>
    </location>
</feature>
<dbReference type="Proteomes" id="UP000674217">
    <property type="component" value="Unassembled WGS sequence"/>
</dbReference>
<reference evidence="2 3" key="1">
    <citation type="submission" date="2021-03" db="EMBL/GenBank/DDBJ databases">
        <title>Flavobacterium Flabelliformis Sp. Nov. And Flavobacterium Geliluteum Sp. Nov., Two Novel Multidrug Resistant Psychrophilic Species Isolated From Antarctica.</title>
        <authorList>
            <person name="Kralova S."/>
            <person name="Busse H.J."/>
            <person name="Bezdicek M."/>
            <person name="Nykrynova M."/>
            <person name="Kroupova E."/>
            <person name="Krsek D."/>
            <person name="Sedlacek I."/>
        </authorList>
    </citation>
    <scope>NUCLEOTIDE SEQUENCE [LARGE SCALE GENOMIC DNA]</scope>
    <source>
        <strain evidence="2 3">P4023</strain>
    </source>
</reference>
<keyword evidence="1" id="KW-0472">Membrane</keyword>
<organism evidence="2 3">
    <name type="scientific">Flavobacterium flabelliforme</name>
    <dbReference type="NCBI Taxonomy" id="2816119"/>
    <lineage>
        <taxon>Bacteria</taxon>
        <taxon>Pseudomonadati</taxon>
        <taxon>Bacteroidota</taxon>
        <taxon>Flavobacteriia</taxon>
        <taxon>Flavobacteriales</taxon>
        <taxon>Flavobacteriaceae</taxon>
        <taxon>Flavobacterium</taxon>
    </lineage>
</organism>